<keyword evidence="1" id="KW-0808">Transferase</keyword>
<dbReference type="InterPro" id="IPR004701">
    <property type="entry name" value="PTS_EIIA_man-typ"/>
</dbReference>
<dbReference type="STRING" id="1423783.FC50_GL001200"/>
<dbReference type="SUPFAM" id="SSF53062">
    <property type="entry name" value="PTS system fructose IIA component-like"/>
    <property type="match status" value="1"/>
</dbReference>
<sequence length="132" mass="13675">MQLLMVSHKGLASGMLSAAQFVAGDVVKADVLEMDDAGLADYQIRLARVLDSYSRSEPVTLLSDIPAGSAGSAAYAALQSGGFNVTYVSGINLAFLLEFVLTGDLEQAVQAGKQALAIVSDTGNDGADDEDF</sequence>
<proteinExistence type="predicted"/>
<dbReference type="Gene3D" id="3.40.50.510">
    <property type="entry name" value="Phosphotransferase system, mannose-type IIA component"/>
    <property type="match status" value="1"/>
</dbReference>
<name>A0A0R1TX57_9LACO</name>
<accession>A0A0R1TX57</accession>
<dbReference type="AlphaFoldDB" id="A0A0R1TX57"/>
<dbReference type="InterPro" id="IPR036662">
    <property type="entry name" value="PTS_EIIA_man-typ_sf"/>
</dbReference>
<evidence type="ECO:0000256" key="1">
    <source>
        <dbReference type="ARBA" id="ARBA00022679"/>
    </source>
</evidence>
<comment type="caution">
    <text evidence="3">The sequence shown here is derived from an EMBL/GenBank/DDBJ whole genome shotgun (WGS) entry which is preliminary data.</text>
</comment>
<dbReference type="PATRIC" id="fig|1423783.4.peg.1242"/>
<protein>
    <recommendedName>
        <fullName evidence="2">PTS EIIA type-4 domain-containing protein</fullName>
    </recommendedName>
</protein>
<evidence type="ECO:0000259" key="2">
    <source>
        <dbReference type="PROSITE" id="PS51096"/>
    </source>
</evidence>
<dbReference type="GO" id="GO:0016740">
    <property type="term" value="F:transferase activity"/>
    <property type="evidence" value="ECO:0007669"/>
    <property type="project" value="UniProtKB-KW"/>
</dbReference>
<dbReference type="Proteomes" id="UP000051922">
    <property type="component" value="Unassembled WGS sequence"/>
</dbReference>
<evidence type="ECO:0000313" key="3">
    <source>
        <dbReference type="EMBL" id="KRL85809.1"/>
    </source>
</evidence>
<dbReference type="GO" id="GO:0016020">
    <property type="term" value="C:membrane"/>
    <property type="evidence" value="ECO:0007669"/>
    <property type="project" value="InterPro"/>
</dbReference>
<dbReference type="OrthoDB" id="2300088at2"/>
<dbReference type="PROSITE" id="PS51096">
    <property type="entry name" value="PTS_EIIA_TYPE_4"/>
    <property type="match status" value="1"/>
</dbReference>
<reference evidence="3 4" key="1">
    <citation type="journal article" date="2015" name="Genome Announc.">
        <title>Expanding the biotechnology potential of lactobacilli through comparative genomics of 213 strains and associated genera.</title>
        <authorList>
            <person name="Sun Z."/>
            <person name="Harris H.M."/>
            <person name="McCann A."/>
            <person name="Guo C."/>
            <person name="Argimon S."/>
            <person name="Zhang W."/>
            <person name="Yang X."/>
            <person name="Jeffery I.B."/>
            <person name="Cooney J.C."/>
            <person name="Kagawa T.F."/>
            <person name="Liu W."/>
            <person name="Song Y."/>
            <person name="Salvetti E."/>
            <person name="Wrobel A."/>
            <person name="Rasinkangas P."/>
            <person name="Parkhill J."/>
            <person name="Rea M.C."/>
            <person name="O'Sullivan O."/>
            <person name="Ritari J."/>
            <person name="Douillard F.P."/>
            <person name="Paul Ross R."/>
            <person name="Yang R."/>
            <person name="Briner A.E."/>
            <person name="Felis G.E."/>
            <person name="de Vos W.M."/>
            <person name="Barrangou R."/>
            <person name="Klaenhammer T.R."/>
            <person name="Caufield P.W."/>
            <person name="Cui Y."/>
            <person name="Zhang H."/>
            <person name="O'Toole P.W."/>
        </authorList>
    </citation>
    <scope>NUCLEOTIDE SEQUENCE [LARGE SCALE GENOMIC DNA]</scope>
    <source>
        <strain evidence="3 4">DSM 15945</strain>
    </source>
</reference>
<gene>
    <name evidence="3" type="ORF">FC50_GL001200</name>
</gene>
<evidence type="ECO:0000313" key="4">
    <source>
        <dbReference type="Proteomes" id="UP000051922"/>
    </source>
</evidence>
<dbReference type="RefSeq" id="WP_054649091.1">
    <property type="nucleotide sequence ID" value="NZ_AZFJ01000049.1"/>
</dbReference>
<dbReference type="EMBL" id="AZFJ01000049">
    <property type="protein sequence ID" value="KRL85809.1"/>
    <property type="molecule type" value="Genomic_DNA"/>
</dbReference>
<dbReference type="GO" id="GO:0009401">
    <property type="term" value="P:phosphoenolpyruvate-dependent sugar phosphotransferase system"/>
    <property type="evidence" value="ECO:0007669"/>
    <property type="project" value="InterPro"/>
</dbReference>
<organism evidence="3 4">
    <name type="scientific">Lacticaseibacillus pantheris DSM 15945 = JCM 12539 = NBRC 106106</name>
    <dbReference type="NCBI Taxonomy" id="1423783"/>
    <lineage>
        <taxon>Bacteria</taxon>
        <taxon>Bacillati</taxon>
        <taxon>Bacillota</taxon>
        <taxon>Bacilli</taxon>
        <taxon>Lactobacillales</taxon>
        <taxon>Lactobacillaceae</taxon>
        <taxon>Lacticaseibacillus</taxon>
    </lineage>
</organism>
<dbReference type="Pfam" id="PF03610">
    <property type="entry name" value="EIIA-man"/>
    <property type="match status" value="1"/>
</dbReference>
<keyword evidence="4" id="KW-1185">Reference proteome</keyword>
<feature type="domain" description="PTS EIIA type-4" evidence="2">
    <location>
        <begin position="1"/>
        <end position="127"/>
    </location>
</feature>